<reference evidence="3 4" key="1">
    <citation type="submission" date="2021-06" db="EMBL/GenBank/DDBJ databases">
        <authorList>
            <person name="Palmer J.M."/>
        </authorList>
    </citation>
    <scope>NUCLEOTIDE SEQUENCE [LARGE SCALE GENOMIC DNA]</scope>
    <source>
        <strain evidence="3 4">XC_2019</strain>
        <tissue evidence="3">Muscle</tissue>
    </source>
</reference>
<evidence type="ECO:0000313" key="3">
    <source>
        <dbReference type="EMBL" id="MEQ2196579.1"/>
    </source>
</evidence>
<dbReference type="Proteomes" id="UP001434883">
    <property type="component" value="Unassembled WGS sequence"/>
</dbReference>
<protein>
    <recommendedName>
        <fullName evidence="5">Secreted protein</fullName>
    </recommendedName>
</protein>
<dbReference type="EMBL" id="JAHRIN010016950">
    <property type="protein sequence ID" value="MEQ2196579.1"/>
    <property type="molecule type" value="Genomic_DNA"/>
</dbReference>
<evidence type="ECO:0000256" key="1">
    <source>
        <dbReference type="SAM" id="MobiDB-lite"/>
    </source>
</evidence>
<accession>A0ABV0QL62</accession>
<organism evidence="3 4">
    <name type="scientific">Xenoophorus captivus</name>
    <dbReference type="NCBI Taxonomy" id="1517983"/>
    <lineage>
        <taxon>Eukaryota</taxon>
        <taxon>Metazoa</taxon>
        <taxon>Chordata</taxon>
        <taxon>Craniata</taxon>
        <taxon>Vertebrata</taxon>
        <taxon>Euteleostomi</taxon>
        <taxon>Actinopterygii</taxon>
        <taxon>Neopterygii</taxon>
        <taxon>Teleostei</taxon>
        <taxon>Neoteleostei</taxon>
        <taxon>Acanthomorphata</taxon>
        <taxon>Ovalentaria</taxon>
        <taxon>Atherinomorphae</taxon>
        <taxon>Cyprinodontiformes</taxon>
        <taxon>Goodeidae</taxon>
        <taxon>Xenoophorus</taxon>
    </lineage>
</organism>
<keyword evidence="4" id="KW-1185">Reference proteome</keyword>
<proteinExistence type="predicted"/>
<feature type="chain" id="PRO_5047182434" description="Secreted protein" evidence="2">
    <location>
        <begin position="23"/>
        <end position="115"/>
    </location>
</feature>
<comment type="caution">
    <text evidence="3">The sequence shown here is derived from an EMBL/GenBank/DDBJ whole genome shotgun (WGS) entry which is preliminary data.</text>
</comment>
<gene>
    <name evidence="3" type="ORF">XENOCAPTIV_004313</name>
</gene>
<evidence type="ECO:0008006" key="5">
    <source>
        <dbReference type="Google" id="ProtNLM"/>
    </source>
</evidence>
<feature type="region of interest" description="Disordered" evidence="1">
    <location>
        <begin position="26"/>
        <end position="47"/>
    </location>
</feature>
<keyword evidence="2" id="KW-0732">Signal</keyword>
<sequence>MRQPQKFRALFCVVWCLRCVAAASLPSADPEGSHHSPSSPSPVMQSSYPSQEFLTQFTQVSSPNSGDRKHRDASAVLPFIGLTSSKFASAHTDGGGFSSLLHTDCLHKNVLLTFL</sequence>
<name>A0ABV0QL62_9TELE</name>
<feature type="compositionally biased region" description="Low complexity" evidence="1">
    <location>
        <begin position="35"/>
        <end position="47"/>
    </location>
</feature>
<evidence type="ECO:0000313" key="4">
    <source>
        <dbReference type="Proteomes" id="UP001434883"/>
    </source>
</evidence>
<feature type="signal peptide" evidence="2">
    <location>
        <begin position="1"/>
        <end position="22"/>
    </location>
</feature>
<evidence type="ECO:0000256" key="2">
    <source>
        <dbReference type="SAM" id="SignalP"/>
    </source>
</evidence>